<reference evidence="2 3" key="1">
    <citation type="journal article" date="2024" name="J Genomics">
        <title>Draft genome sequencing and assembly of Favolaschia claudopus CIRM-BRFM 2984 isolated from oak limbs.</title>
        <authorList>
            <person name="Navarro D."/>
            <person name="Drula E."/>
            <person name="Chaduli D."/>
            <person name="Cazenave R."/>
            <person name="Ahrendt S."/>
            <person name="Wang J."/>
            <person name="Lipzen A."/>
            <person name="Daum C."/>
            <person name="Barry K."/>
            <person name="Grigoriev I.V."/>
            <person name="Favel A."/>
            <person name="Rosso M.N."/>
            <person name="Martin F."/>
        </authorList>
    </citation>
    <scope>NUCLEOTIDE SEQUENCE [LARGE SCALE GENOMIC DNA]</scope>
    <source>
        <strain evidence="2 3">CIRM-BRFM 2984</strain>
    </source>
</reference>
<sequence>MFRIDPKDRDECDALQHLQLLKVKSLLNELTGDCITQYRVSADLQKIFRKYIWGLLTLPNIKVYSGDLEIVLIFSEAAVSQACTVIVWCLNQSQVKESLDNDSDYRNIALLGQHIVDHASDQTLMLGFLMCLAVIRVSVAQNWKESEFRSNTNDQSQRYVKEGPEAFVYTLKEVYRDDCDQYGDPPAAKVKIEGDATAKYLKNLAARAPGIQRTQKRGGSKRKHGSKRNTDDDADTPADEETKGAGEPGAVHWRIIINK</sequence>
<gene>
    <name evidence="2" type="ORF">R3P38DRAFT_2798484</name>
</gene>
<name>A0AAW0A1L0_9AGAR</name>
<evidence type="ECO:0000256" key="1">
    <source>
        <dbReference type="SAM" id="MobiDB-lite"/>
    </source>
</evidence>
<evidence type="ECO:0000313" key="2">
    <source>
        <dbReference type="EMBL" id="KAK6997353.1"/>
    </source>
</evidence>
<dbReference type="EMBL" id="JAWWNJ010000092">
    <property type="protein sequence ID" value="KAK6997353.1"/>
    <property type="molecule type" value="Genomic_DNA"/>
</dbReference>
<protein>
    <submittedName>
        <fullName evidence="2">Uncharacterized protein</fullName>
    </submittedName>
</protein>
<accession>A0AAW0A1L0</accession>
<organism evidence="2 3">
    <name type="scientific">Favolaschia claudopus</name>
    <dbReference type="NCBI Taxonomy" id="2862362"/>
    <lineage>
        <taxon>Eukaryota</taxon>
        <taxon>Fungi</taxon>
        <taxon>Dikarya</taxon>
        <taxon>Basidiomycota</taxon>
        <taxon>Agaricomycotina</taxon>
        <taxon>Agaricomycetes</taxon>
        <taxon>Agaricomycetidae</taxon>
        <taxon>Agaricales</taxon>
        <taxon>Marasmiineae</taxon>
        <taxon>Mycenaceae</taxon>
        <taxon>Favolaschia</taxon>
    </lineage>
</organism>
<comment type="caution">
    <text evidence="2">The sequence shown here is derived from an EMBL/GenBank/DDBJ whole genome shotgun (WGS) entry which is preliminary data.</text>
</comment>
<dbReference type="AlphaFoldDB" id="A0AAW0A1L0"/>
<proteinExistence type="predicted"/>
<evidence type="ECO:0000313" key="3">
    <source>
        <dbReference type="Proteomes" id="UP001362999"/>
    </source>
</evidence>
<feature type="compositionally biased region" description="Basic residues" evidence="1">
    <location>
        <begin position="214"/>
        <end position="227"/>
    </location>
</feature>
<feature type="region of interest" description="Disordered" evidence="1">
    <location>
        <begin position="209"/>
        <end position="259"/>
    </location>
</feature>
<keyword evidence="3" id="KW-1185">Reference proteome</keyword>
<dbReference type="Proteomes" id="UP001362999">
    <property type="component" value="Unassembled WGS sequence"/>
</dbReference>